<evidence type="ECO:0000313" key="4">
    <source>
        <dbReference type="Proteomes" id="UP001152797"/>
    </source>
</evidence>
<dbReference type="OrthoDB" id="420405at2759"/>
<protein>
    <submittedName>
        <fullName evidence="2">Uncharacterized protein</fullName>
    </submittedName>
</protein>
<dbReference type="EMBL" id="CAMXCT020002223">
    <property type="protein sequence ID" value="CAL1149991.1"/>
    <property type="molecule type" value="Genomic_DNA"/>
</dbReference>
<comment type="caution">
    <text evidence="2">The sequence shown here is derived from an EMBL/GenBank/DDBJ whole genome shotgun (WGS) entry which is preliminary data.</text>
</comment>
<proteinExistence type="predicted"/>
<reference evidence="3" key="2">
    <citation type="submission" date="2024-04" db="EMBL/GenBank/DDBJ databases">
        <authorList>
            <person name="Chen Y."/>
            <person name="Shah S."/>
            <person name="Dougan E. K."/>
            <person name="Thang M."/>
            <person name="Chan C."/>
        </authorList>
    </citation>
    <scope>NUCLEOTIDE SEQUENCE [LARGE SCALE GENOMIC DNA]</scope>
</reference>
<dbReference type="AlphaFoldDB" id="A0A9P1CSG1"/>
<gene>
    <name evidence="2" type="ORF">C1SCF055_LOCUS23079</name>
</gene>
<feature type="compositionally biased region" description="Low complexity" evidence="1">
    <location>
        <begin position="137"/>
        <end position="153"/>
    </location>
</feature>
<organism evidence="2">
    <name type="scientific">Cladocopium goreaui</name>
    <dbReference type="NCBI Taxonomy" id="2562237"/>
    <lineage>
        <taxon>Eukaryota</taxon>
        <taxon>Sar</taxon>
        <taxon>Alveolata</taxon>
        <taxon>Dinophyceae</taxon>
        <taxon>Suessiales</taxon>
        <taxon>Symbiodiniaceae</taxon>
        <taxon>Cladocopium</taxon>
    </lineage>
</organism>
<feature type="region of interest" description="Disordered" evidence="1">
    <location>
        <begin position="87"/>
        <end position="177"/>
    </location>
</feature>
<dbReference type="EMBL" id="CAMXCT010002223">
    <property type="protein sequence ID" value="CAI3996616.1"/>
    <property type="molecule type" value="Genomic_DNA"/>
</dbReference>
<evidence type="ECO:0000313" key="3">
    <source>
        <dbReference type="EMBL" id="CAL1149991.1"/>
    </source>
</evidence>
<evidence type="ECO:0000256" key="1">
    <source>
        <dbReference type="SAM" id="MobiDB-lite"/>
    </source>
</evidence>
<dbReference type="Proteomes" id="UP001152797">
    <property type="component" value="Unassembled WGS sequence"/>
</dbReference>
<evidence type="ECO:0000313" key="2">
    <source>
        <dbReference type="EMBL" id="CAI3996616.1"/>
    </source>
</evidence>
<name>A0A9P1CSG1_9DINO</name>
<accession>A0A9P1CSG1</accession>
<dbReference type="EMBL" id="CAMXCT030002223">
    <property type="protein sequence ID" value="CAL4783928.1"/>
    <property type="molecule type" value="Genomic_DNA"/>
</dbReference>
<keyword evidence="4" id="KW-1185">Reference proteome</keyword>
<sequence>MGLPEEVKLGLKRVKLFQTTFVKHDRLFLTPEYQLSKRQPTDVLDHILSRYNEKKRPTGMILPGGLQSLEDLKDLAQILESQRVERLKQDAAGTGEEVAPGLDDDDGTSGKKRQRRKGVATDSNKPAALQALKDDATSTAAPSSKASSLPALADGRPSSVTGKSDGSKAKKGASDQLEGMDDDMRQVAEFHLSSAGAKNASAKSLANLVPSKFMDGVKDHATSHALVAARTILESLVQKDKNSSEVELLERRIRVCEGIQKIARSSAKTLATWDDFGLVLKALKDSWGEFTLEIKGKITFAKLMIHMEGFSKLKYQDDSDAKDLQEKGRSLVDALLPHLGHTGWDPLDASYAGLLAQAFASLQGHVTEIQEGRCEDDTALKGAASECCKVLEVVATGLVGLFQDSCFRALFLNPSQCVEHLKAISFLILKAMDPARKALASFQSQDPDSFVEANAFERVTQSLNRVEKIARFVGSLLFKPHQLTQLDEHMSSGAPLDVSEDSVWLVGYTGKQNLEKGLNEIVGKTPFWSKLVDEVVRTASSTLRLRPQRDRALETLAKIAAGDMEMNSVRLESLAAVCGELHSGMRACEVEDVNSKMLEQMHKIAKSLIKGEVDVRQGSKLVHALMKAFRVFSAWPGSTDKIKDLSTWMTANEKEMTLEDLMSLSEKSEVAGVANLDDVQAIMGKLNKVTLPQERPELILAAKRLLNTSLRAVIAEVKDDPNNELTYTQLMKKTGLVGMIGNLLGYKEDSIESQSVRHHCVVLKYGLSFRNAVSKLSSLGVVDERVRRDKSKARMVEVLQTHSQVCEQVQKFEKLRKDTLKTVHDHGLDDTTLDLMALDPVGAFQGLLEDERIYDTMARHLVVHGESLNKTCEKIEKGVKDIMGENSWKKTLLSADPIEKVLEVAGDTLVKVELKGLNFLNLVEGLQTELSESKVFLEQITESHFKLKDDVESGFGQTVVNFKAMAQECSVTLVQSTVLYAEQVLVLGLRQAKHPKADAQALGMTRAVVSNALVMFSKVKKNFGIGSPTDSAAIDDPTDINEIQPCLHKEGSALLG</sequence>
<reference evidence="2" key="1">
    <citation type="submission" date="2022-10" db="EMBL/GenBank/DDBJ databases">
        <authorList>
            <person name="Chen Y."/>
            <person name="Dougan E. K."/>
            <person name="Chan C."/>
            <person name="Rhodes N."/>
            <person name="Thang M."/>
        </authorList>
    </citation>
    <scope>NUCLEOTIDE SEQUENCE</scope>
</reference>